<evidence type="ECO:0000313" key="3">
    <source>
        <dbReference type="Proteomes" id="UP001054945"/>
    </source>
</evidence>
<comment type="caution">
    <text evidence="2">The sequence shown here is derived from an EMBL/GenBank/DDBJ whole genome shotgun (WGS) entry which is preliminary data.</text>
</comment>
<feature type="region of interest" description="Disordered" evidence="1">
    <location>
        <begin position="68"/>
        <end position="95"/>
    </location>
</feature>
<evidence type="ECO:0000256" key="1">
    <source>
        <dbReference type="SAM" id="MobiDB-lite"/>
    </source>
</evidence>
<dbReference type="EMBL" id="BPLR01008581">
    <property type="protein sequence ID" value="GIY25818.1"/>
    <property type="molecule type" value="Genomic_DNA"/>
</dbReference>
<dbReference type="AlphaFoldDB" id="A0AAV4S182"/>
<dbReference type="Proteomes" id="UP001054945">
    <property type="component" value="Unassembled WGS sequence"/>
</dbReference>
<name>A0AAV4S182_CAEEX</name>
<keyword evidence="3" id="KW-1185">Reference proteome</keyword>
<protein>
    <submittedName>
        <fullName evidence="2">Uncharacterized protein</fullName>
    </submittedName>
</protein>
<gene>
    <name evidence="2" type="ORF">CEXT_231081</name>
</gene>
<reference evidence="2 3" key="1">
    <citation type="submission" date="2021-06" db="EMBL/GenBank/DDBJ databases">
        <title>Caerostris extrusa draft genome.</title>
        <authorList>
            <person name="Kono N."/>
            <person name="Arakawa K."/>
        </authorList>
    </citation>
    <scope>NUCLEOTIDE SEQUENCE [LARGE SCALE GENOMIC DNA]</scope>
</reference>
<accession>A0AAV4S182</accession>
<evidence type="ECO:0000313" key="2">
    <source>
        <dbReference type="EMBL" id="GIY25818.1"/>
    </source>
</evidence>
<proteinExistence type="predicted"/>
<sequence>MITESLSKADRVSSDDESRFHVPTIDEVTIIIVVTESDLLDNHRRNTGQIAKEYKVYNISYKKPSAYDIKKPRGNEASDITDDFPTASSSKLKKL</sequence>
<feature type="compositionally biased region" description="Polar residues" evidence="1">
    <location>
        <begin position="86"/>
        <end position="95"/>
    </location>
</feature>
<organism evidence="2 3">
    <name type="scientific">Caerostris extrusa</name>
    <name type="common">Bark spider</name>
    <name type="synonym">Caerostris bankana</name>
    <dbReference type="NCBI Taxonomy" id="172846"/>
    <lineage>
        <taxon>Eukaryota</taxon>
        <taxon>Metazoa</taxon>
        <taxon>Ecdysozoa</taxon>
        <taxon>Arthropoda</taxon>
        <taxon>Chelicerata</taxon>
        <taxon>Arachnida</taxon>
        <taxon>Araneae</taxon>
        <taxon>Araneomorphae</taxon>
        <taxon>Entelegynae</taxon>
        <taxon>Araneoidea</taxon>
        <taxon>Araneidae</taxon>
        <taxon>Caerostris</taxon>
    </lineage>
</organism>